<sequence>MGSPLPWISPAEADAMLYDDPDGSTPDFGFALCRPNAKGKQNLTADLARAKLQPSRPADADWQENALWPITCTTSRVVPAPGVPLEPDALEDIFHGYDAKIKSHQRLLAVVLTMRLDHDWLTSDILSLVGGYALERLALERRLTSMAVVHMPADELSARRPHAHVIVLARVHRASGWGALHPDLIAKNAQAAFQAEWETYRDTWAPRFHQR</sequence>
<gene>
    <name evidence="1" type="ORF">FHT02_003557</name>
</gene>
<organism evidence="1 2">
    <name type="scientific">Sphingomonas xinjiangensis</name>
    <dbReference type="NCBI Taxonomy" id="643568"/>
    <lineage>
        <taxon>Bacteria</taxon>
        <taxon>Pseudomonadati</taxon>
        <taxon>Pseudomonadota</taxon>
        <taxon>Alphaproteobacteria</taxon>
        <taxon>Sphingomonadales</taxon>
        <taxon>Sphingomonadaceae</taxon>
        <taxon>Sphingomonas</taxon>
    </lineage>
</organism>
<comment type="caution">
    <text evidence="1">The sequence shown here is derived from an EMBL/GenBank/DDBJ whole genome shotgun (WGS) entry which is preliminary data.</text>
</comment>
<reference evidence="1 2" key="1">
    <citation type="submission" date="2020-08" db="EMBL/GenBank/DDBJ databases">
        <title>Genomic Encyclopedia of Type Strains, Phase IV (KMG-IV): sequencing the most valuable type-strain genomes for metagenomic binning, comparative biology and taxonomic classification.</title>
        <authorList>
            <person name="Goeker M."/>
        </authorList>
    </citation>
    <scope>NUCLEOTIDE SEQUENCE [LARGE SCALE GENOMIC DNA]</scope>
    <source>
        <strain evidence="1 2">DSM 26736</strain>
    </source>
</reference>
<dbReference type="AlphaFoldDB" id="A0A840YJF7"/>
<name>A0A840YJF7_9SPHN</name>
<evidence type="ECO:0000313" key="2">
    <source>
        <dbReference type="Proteomes" id="UP000527143"/>
    </source>
</evidence>
<accession>A0A840YJF7</accession>
<dbReference type="RefSeq" id="WP_184090604.1">
    <property type="nucleotide sequence ID" value="NZ_JACIJF010000015.1"/>
</dbReference>
<dbReference type="Proteomes" id="UP000527143">
    <property type="component" value="Unassembled WGS sequence"/>
</dbReference>
<evidence type="ECO:0000313" key="1">
    <source>
        <dbReference type="EMBL" id="MBB5712299.1"/>
    </source>
</evidence>
<dbReference type="EMBL" id="JACIJF010000015">
    <property type="protein sequence ID" value="MBB5712299.1"/>
    <property type="molecule type" value="Genomic_DNA"/>
</dbReference>
<protein>
    <submittedName>
        <fullName evidence="1">Uncharacterized protein</fullName>
    </submittedName>
</protein>
<keyword evidence="2" id="KW-1185">Reference proteome</keyword>
<proteinExistence type="predicted"/>